<evidence type="ECO:0000313" key="9">
    <source>
        <dbReference type="Proteomes" id="UP001165121"/>
    </source>
</evidence>
<keyword evidence="6" id="KW-0732">Signal</keyword>
<evidence type="ECO:0000313" key="8">
    <source>
        <dbReference type="EMBL" id="GMF55280.1"/>
    </source>
</evidence>
<dbReference type="PROSITE" id="PS51387">
    <property type="entry name" value="FAD_PCMH"/>
    <property type="match status" value="1"/>
</dbReference>
<keyword evidence="3" id="KW-0285">Flavoprotein</keyword>
<evidence type="ECO:0000256" key="4">
    <source>
        <dbReference type="ARBA" id="ARBA00022827"/>
    </source>
</evidence>
<reference evidence="8" key="1">
    <citation type="submission" date="2023-04" db="EMBL/GenBank/DDBJ databases">
        <title>Phytophthora fragariaefolia NBRC 109709.</title>
        <authorList>
            <person name="Ichikawa N."/>
            <person name="Sato H."/>
            <person name="Tonouchi N."/>
        </authorList>
    </citation>
    <scope>NUCLEOTIDE SEQUENCE</scope>
    <source>
        <strain evidence="8">NBRC 109709</strain>
    </source>
</reference>
<organism evidence="8 9">
    <name type="scientific">Phytophthora fragariaefolia</name>
    <dbReference type="NCBI Taxonomy" id="1490495"/>
    <lineage>
        <taxon>Eukaryota</taxon>
        <taxon>Sar</taxon>
        <taxon>Stramenopiles</taxon>
        <taxon>Oomycota</taxon>
        <taxon>Peronosporomycetes</taxon>
        <taxon>Peronosporales</taxon>
        <taxon>Peronosporaceae</taxon>
        <taxon>Phytophthora</taxon>
    </lineage>
</organism>
<evidence type="ECO:0000256" key="3">
    <source>
        <dbReference type="ARBA" id="ARBA00022630"/>
    </source>
</evidence>
<dbReference type="EMBL" id="BSXT01003685">
    <property type="protein sequence ID" value="GMF55280.1"/>
    <property type="molecule type" value="Genomic_DNA"/>
</dbReference>
<sequence length="508" mass="54443">MVVSVSSASRAVFALCSLIAAQGGLASAAVAPASLGPCLDKAGIENSVPKTTTWTMDIEPWNSRVNPVPSAVAFPKTEAEVSAALKCAADASVKVTTLGGNRSFSSMGFGRNDGALVMNLKYLKHLKYDASTGLLSYGGPVRIAEAAKFMWNGYKRTLPHGRCPDVGMTGVAASGFGTLSRAAGTVLDNIEAVRVALANGTIVDANAKQNADLYWGVRGAASSMGVVLDFKVKTLAPPSQTVTNYTIAFNKSAKPTQQDNVNAFLGTQKWAMSADNNDLLSIRYSLKTKSTLQGFFYGSSAQAKIVFASLMKNLPPSMVLTTNEEEFWASEAISTPGIVEGALSPRRYFYIASVTIPGSKPLDNSTAWQLFSSTAYAPALPDASASGFVDIWGGKYTKGVKPDASAWKHDNNLHLIRWDIRTPSFDVKFADSTITTMRGNFYKFVDSYKASGGVPGGFPTYRDERWTVKEMAEYLYGGGNFAKLQKIKTKFDPKEMFNTDPQAIPALA</sequence>
<feature type="signal peptide" evidence="6">
    <location>
        <begin position="1"/>
        <end position="26"/>
    </location>
</feature>
<name>A0A9W6Y7S4_9STRA</name>
<evidence type="ECO:0000256" key="2">
    <source>
        <dbReference type="ARBA" id="ARBA00005466"/>
    </source>
</evidence>
<dbReference type="PANTHER" id="PTHR42973">
    <property type="entry name" value="BINDING OXIDOREDUCTASE, PUTATIVE (AFU_ORTHOLOGUE AFUA_1G17690)-RELATED"/>
    <property type="match status" value="1"/>
</dbReference>
<dbReference type="InterPro" id="IPR050416">
    <property type="entry name" value="FAD-linked_Oxidoreductase"/>
</dbReference>
<evidence type="ECO:0000256" key="1">
    <source>
        <dbReference type="ARBA" id="ARBA00001974"/>
    </source>
</evidence>
<dbReference type="InterPro" id="IPR036318">
    <property type="entry name" value="FAD-bd_PCMH-like_sf"/>
</dbReference>
<keyword evidence="4" id="KW-0274">FAD</keyword>
<comment type="similarity">
    <text evidence="2">Belongs to the oxygen-dependent FAD-linked oxidoreductase family.</text>
</comment>
<feature type="domain" description="FAD-binding PCMH-type" evidence="7">
    <location>
        <begin position="65"/>
        <end position="237"/>
    </location>
</feature>
<keyword evidence="5" id="KW-0560">Oxidoreductase</keyword>
<evidence type="ECO:0000259" key="7">
    <source>
        <dbReference type="PROSITE" id="PS51387"/>
    </source>
</evidence>
<proteinExistence type="inferred from homology"/>
<keyword evidence="9" id="KW-1185">Reference proteome</keyword>
<dbReference type="Pfam" id="PF08031">
    <property type="entry name" value="BBE"/>
    <property type="match status" value="1"/>
</dbReference>
<dbReference type="InterPro" id="IPR016166">
    <property type="entry name" value="FAD-bd_PCMH"/>
</dbReference>
<dbReference type="InterPro" id="IPR006094">
    <property type="entry name" value="Oxid_FAD_bind_N"/>
</dbReference>
<comment type="cofactor">
    <cofactor evidence="1">
        <name>FAD</name>
        <dbReference type="ChEBI" id="CHEBI:57692"/>
    </cofactor>
</comment>
<evidence type="ECO:0000256" key="5">
    <source>
        <dbReference type="ARBA" id="ARBA00023002"/>
    </source>
</evidence>
<gene>
    <name evidence="8" type="ORF">Pfra01_002325700</name>
</gene>
<protein>
    <submittedName>
        <fullName evidence="8">Unnamed protein product</fullName>
    </submittedName>
</protein>
<dbReference type="SUPFAM" id="SSF56176">
    <property type="entry name" value="FAD-binding/transporter-associated domain-like"/>
    <property type="match status" value="1"/>
</dbReference>
<dbReference type="Pfam" id="PF01565">
    <property type="entry name" value="FAD_binding_4"/>
    <property type="match status" value="1"/>
</dbReference>
<dbReference type="GO" id="GO:0071949">
    <property type="term" value="F:FAD binding"/>
    <property type="evidence" value="ECO:0007669"/>
    <property type="project" value="InterPro"/>
</dbReference>
<dbReference type="AlphaFoldDB" id="A0A9W6Y7S4"/>
<evidence type="ECO:0000256" key="6">
    <source>
        <dbReference type="SAM" id="SignalP"/>
    </source>
</evidence>
<dbReference type="InterPro" id="IPR012951">
    <property type="entry name" value="BBE"/>
</dbReference>
<dbReference type="Gene3D" id="3.30.465.10">
    <property type="match status" value="1"/>
</dbReference>
<dbReference type="InterPro" id="IPR016169">
    <property type="entry name" value="FAD-bd_PCMH_sub2"/>
</dbReference>
<dbReference type="PANTHER" id="PTHR42973:SF39">
    <property type="entry name" value="FAD-BINDING PCMH-TYPE DOMAIN-CONTAINING PROTEIN"/>
    <property type="match status" value="1"/>
</dbReference>
<dbReference type="GO" id="GO:0016491">
    <property type="term" value="F:oxidoreductase activity"/>
    <property type="evidence" value="ECO:0007669"/>
    <property type="project" value="UniProtKB-KW"/>
</dbReference>
<dbReference type="Gene3D" id="3.40.462.20">
    <property type="match status" value="1"/>
</dbReference>
<dbReference type="OrthoDB" id="407275at2759"/>
<accession>A0A9W6Y7S4</accession>
<feature type="chain" id="PRO_5040973425" evidence="6">
    <location>
        <begin position="27"/>
        <end position="508"/>
    </location>
</feature>
<comment type="caution">
    <text evidence="8">The sequence shown here is derived from an EMBL/GenBank/DDBJ whole genome shotgun (WGS) entry which is preliminary data.</text>
</comment>
<dbReference type="Proteomes" id="UP001165121">
    <property type="component" value="Unassembled WGS sequence"/>
</dbReference>